<evidence type="ECO:0000313" key="3">
    <source>
        <dbReference type="Proteomes" id="UP000466187"/>
    </source>
</evidence>
<dbReference type="AlphaFoldDB" id="A0A7I7WJG3"/>
<dbReference type="KEGG" id="mgad:MGAD_14170"/>
<dbReference type="RefSeq" id="WP_372512221.1">
    <property type="nucleotide sequence ID" value="NZ_AP022608.1"/>
</dbReference>
<dbReference type="Proteomes" id="UP000466187">
    <property type="component" value="Chromosome"/>
</dbReference>
<protein>
    <recommendedName>
        <fullName evidence="4">Tape measure protein</fullName>
    </recommendedName>
</protein>
<feature type="region of interest" description="Disordered" evidence="1">
    <location>
        <begin position="446"/>
        <end position="477"/>
    </location>
</feature>
<sequence>MRRAGQRWGREIDRGIGDRHKIDVDADTAQARRKVADLDRDINKRRTVEIDVDASRVGPAMSAMSGQVSGVTDSFTGLGAAISALGKVGGPIVMVGLAGALVEVAGVAAAASQALLVLPAAAGAAGAAFGTLKLGMMGFTDAMESIRDPEKFAAALQSLAPNAQQAALAIQAILPAFDQLKNATQDALFAGVGPTLNNLANQFLPQIQQMTTGIAGAFNTAFQGVAAQLMTPETQTAITTFMSNVVTAFQALAPAAAPFTQAMAQLMSVGSTFLPQIAGAITTVAQQFSAWVSQKTATGELAMWLQQGLDTVGQLAGLLPTLVSAFFKLAPIGAAILPDIARLLGHIEDIMPVIGAAAVALGPAFGVWEAATLSVKAAVDLVSAAFDVIPRAVEAAVNSAIGILNTFTAAINRVLEPIRSIANLAGISIGNIPAVANINLNGGGGGSTLPTPAPGQPQAGGGPNAQRERRGLPPVAPAAPVVPAYPASGYTVPTPTPAVTPSSAATATTAAPVYSAASPTTGSGFSDEALLSMVPSGQYSQTGSADLAQGLGDCSSAVEDLINVLQGRPTAGRSMSTANAAEWLTSRGFVQGTGGPGDFRVGFDGGHMEATLPGGTNFNWGSSEAAARGGRGGRGANTFPNQYYLPVTASTSSANPAAAAYPPGMPHGTQESPVVVTPAKSASGAQQLGADFMGGLLEIFGLDGTLFSNPAEFGLMKLLRGVMGLRPADSGGGNAAAAMDGGGGGLSGLLSSIPQPFGALGVVPERNAPGQFMPAMPESDQGGVISRAFAPAGAPGPGNQIDNSINIVNPVGPQQFREGFDAAQSAQYPRMRQPLRNLPR</sequence>
<gene>
    <name evidence="2" type="ORF">MGAD_14170</name>
</gene>
<proteinExistence type="predicted"/>
<name>A0A7I7WJG3_MYCGU</name>
<evidence type="ECO:0008006" key="4">
    <source>
        <dbReference type="Google" id="ProtNLM"/>
    </source>
</evidence>
<dbReference type="EMBL" id="AP022608">
    <property type="protein sequence ID" value="BBZ17082.1"/>
    <property type="molecule type" value="Genomic_DNA"/>
</dbReference>
<evidence type="ECO:0000313" key="2">
    <source>
        <dbReference type="EMBL" id="BBZ17082.1"/>
    </source>
</evidence>
<organism evidence="2 3">
    <name type="scientific">Mycolicibacterium gadium</name>
    <name type="common">Mycobacterium gadium</name>
    <dbReference type="NCBI Taxonomy" id="1794"/>
    <lineage>
        <taxon>Bacteria</taxon>
        <taxon>Bacillati</taxon>
        <taxon>Actinomycetota</taxon>
        <taxon>Actinomycetes</taxon>
        <taxon>Mycobacteriales</taxon>
        <taxon>Mycobacteriaceae</taxon>
        <taxon>Mycolicibacterium</taxon>
    </lineage>
</organism>
<evidence type="ECO:0000256" key="1">
    <source>
        <dbReference type="SAM" id="MobiDB-lite"/>
    </source>
</evidence>
<reference evidence="2 3" key="1">
    <citation type="journal article" date="2019" name="Emerg. Microbes Infect.">
        <title>Comprehensive subspecies identification of 175 nontuberculous mycobacteria species based on 7547 genomic profiles.</title>
        <authorList>
            <person name="Matsumoto Y."/>
            <person name="Kinjo T."/>
            <person name="Motooka D."/>
            <person name="Nabeya D."/>
            <person name="Jung N."/>
            <person name="Uechi K."/>
            <person name="Horii T."/>
            <person name="Iida T."/>
            <person name="Fujita J."/>
            <person name="Nakamura S."/>
        </authorList>
    </citation>
    <scope>NUCLEOTIDE SEQUENCE [LARGE SCALE GENOMIC DNA]</scope>
    <source>
        <strain evidence="2 3">JCM 12688</strain>
    </source>
</reference>
<accession>A0A7I7WJG3</accession>